<reference evidence="2 3" key="1">
    <citation type="submission" date="2017-02" db="EMBL/GenBank/DDBJ databases">
        <title>Streptomyces pactum ACT12 Genome sequencing and assembly.</title>
        <authorList>
            <person name="Xue Q."/>
            <person name="Yan X."/>
            <person name="Jia L."/>
            <person name="Yan H."/>
        </authorList>
    </citation>
    <scope>NUCLEOTIDE SEQUENCE [LARGE SCALE GENOMIC DNA]</scope>
    <source>
        <strain evidence="2 3">ACT12</strain>
    </source>
</reference>
<dbReference type="RefSeq" id="WP_055417508.1">
    <property type="nucleotide sequence ID" value="NZ_CP019724.1"/>
</dbReference>
<gene>
    <name evidence="2" type="ORF">B1H29_20770</name>
</gene>
<sequence length="126" mass="13679">MSPQHRATWPPHPALRRDPRDRTAWIAPTVATVLLAVLVPAAALLGGMSVMATDGCGNDCSRAMTTSLKLIYGTLFFGAFLTHGAWITAWALPWTRRWSVPRAWLAGLSLLPPVFVLTLVFTLPGS</sequence>
<dbReference type="OrthoDB" id="4286756at2"/>
<dbReference type="EMBL" id="CP019724">
    <property type="protein sequence ID" value="AQS69016.1"/>
    <property type="molecule type" value="Genomic_DNA"/>
</dbReference>
<keyword evidence="1" id="KW-0472">Membrane</keyword>
<name>A0A1S6JB73_9ACTN</name>
<protein>
    <recommendedName>
        <fullName evidence="4">Transmembrane protein</fullName>
    </recommendedName>
</protein>
<keyword evidence="3" id="KW-1185">Reference proteome</keyword>
<dbReference type="KEGG" id="spac:B1H29_20770"/>
<keyword evidence="1" id="KW-0812">Transmembrane</keyword>
<dbReference type="Proteomes" id="UP000189443">
    <property type="component" value="Chromosome"/>
</dbReference>
<evidence type="ECO:0000313" key="3">
    <source>
        <dbReference type="Proteomes" id="UP000189443"/>
    </source>
</evidence>
<dbReference type="AlphaFoldDB" id="A0A1S6JB73"/>
<feature type="transmembrane region" description="Helical" evidence="1">
    <location>
        <begin position="104"/>
        <end position="123"/>
    </location>
</feature>
<accession>A0A1S6JB73</accession>
<feature type="transmembrane region" description="Helical" evidence="1">
    <location>
        <begin position="25"/>
        <end position="50"/>
    </location>
</feature>
<feature type="transmembrane region" description="Helical" evidence="1">
    <location>
        <begin position="70"/>
        <end position="92"/>
    </location>
</feature>
<evidence type="ECO:0000256" key="1">
    <source>
        <dbReference type="SAM" id="Phobius"/>
    </source>
</evidence>
<evidence type="ECO:0008006" key="4">
    <source>
        <dbReference type="Google" id="ProtNLM"/>
    </source>
</evidence>
<organism evidence="2 3">
    <name type="scientific">Streptomyces pactum</name>
    <dbReference type="NCBI Taxonomy" id="68249"/>
    <lineage>
        <taxon>Bacteria</taxon>
        <taxon>Bacillati</taxon>
        <taxon>Actinomycetota</taxon>
        <taxon>Actinomycetes</taxon>
        <taxon>Kitasatosporales</taxon>
        <taxon>Streptomycetaceae</taxon>
        <taxon>Streptomyces</taxon>
    </lineage>
</organism>
<evidence type="ECO:0000313" key="2">
    <source>
        <dbReference type="EMBL" id="AQS69016.1"/>
    </source>
</evidence>
<keyword evidence="1" id="KW-1133">Transmembrane helix</keyword>
<proteinExistence type="predicted"/>